<dbReference type="SUPFAM" id="SSF49785">
    <property type="entry name" value="Galactose-binding domain-like"/>
    <property type="match status" value="1"/>
</dbReference>
<feature type="region of interest" description="Disordered" evidence="1">
    <location>
        <begin position="1"/>
        <end position="21"/>
    </location>
</feature>
<comment type="caution">
    <text evidence="3">The sequence shown here is derived from an EMBL/GenBank/DDBJ whole genome shotgun (WGS) entry which is preliminary data.</text>
</comment>
<dbReference type="PANTHER" id="PTHR36848:SF2">
    <property type="entry name" value="SECRETED PROTEIN"/>
    <property type="match status" value="1"/>
</dbReference>
<feature type="chain" id="PRO_5031412755" description="Glycosyl hydrolases family 2, sugar binding domain" evidence="2">
    <location>
        <begin position="47"/>
        <end position="1171"/>
    </location>
</feature>
<evidence type="ECO:0000313" key="3">
    <source>
        <dbReference type="EMBL" id="MBB6390533.1"/>
    </source>
</evidence>
<dbReference type="Proteomes" id="UP000537775">
    <property type="component" value="Unassembled WGS sequence"/>
</dbReference>
<dbReference type="AlphaFoldDB" id="A0A7X0FN42"/>
<evidence type="ECO:0000313" key="4">
    <source>
        <dbReference type="Proteomes" id="UP000537775"/>
    </source>
</evidence>
<evidence type="ECO:0000256" key="1">
    <source>
        <dbReference type="SAM" id="MobiDB-lite"/>
    </source>
</evidence>
<dbReference type="Pfam" id="PF17132">
    <property type="entry name" value="Glyco_hydro_106"/>
    <property type="match status" value="1"/>
</dbReference>
<name>A0A7X0FN42_9MICO</name>
<dbReference type="RefSeq" id="WP_184749775.1">
    <property type="nucleotide sequence ID" value="NZ_BAAAJR010000003.1"/>
</dbReference>
<protein>
    <recommendedName>
        <fullName evidence="5">Glycosyl hydrolases family 2, sugar binding domain</fullName>
    </recommendedName>
</protein>
<dbReference type="EMBL" id="JACHML010000001">
    <property type="protein sequence ID" value="MBB6390533.1"/>
    <property type="molecule type" value="Genomic_DNA"/>
</dbReference>
<dbReference type="InterPro" id="IPR008979">
    <property type="entry name" value="Galactose-bd-like_sf"/>
</dbReference>
<dbReference type="InterPro" id="IPR053161">
    <property type="entry name" value="Ulvan_degrading_GH"/>
</dbReference>
<evidence type="ECO:0000256" key="2">
    <source>
        <dbReference type="SAM" id="SignalP"/>
    </source>
</evidence>
<evidence type="ECO:0008006" key="5">
    <source>
        <dbReference type="Google" id="ProtNLM"/>
    </source>
</evidence>
<accession>A0A7X0FN42</accession>
<proteinExistence type="predicted"/>
<gene>
    <name evidence="3" type="ORF">HD594_000846</name>
</gene>
<feature type="signal peptide" evidence="2">
    <location>
        <begin position="1"/>
        <end position="46"/>
    </location>
</feature>
<dbReference type="Gene3D" id="2.60.120.260">
    <property type="entry name" value="Galactose-binding domain-like"/>
    <property type="match status" value="1"/>
</dbReference>
<sequence>MRDDKLGAPPTGAKSPRTTWPGKASLTAMSVSAALACGLFAMPAAAAPAEAARGASSVNQALSAFLSPSLDAKPMARMWFPDAGAGADDEGLALVAKHIEDMAAAGFGGVEIAYLADDSDVSNEELATVGWGSENWKRILKTMLKTANQVPGGFKIDITITSHWPPVVNTIDPNDDAQQQQATYAYRKLTAADVAAGAASVPLPTQRTQDFSNSSDLRATFLFVDKLSAATLATVTAVSADGTPTFGLASLEDVTSATSAVPGAGSAAGIPDEATAAALGLDYQTDVIDKWGPEPADPDFDGKIDADGNRKRMADWQDEYSTDLSAVDLSGYSPSDGDGYAVGDLALIGSYHQGTGQVQSGGSSVTQHNRTYATDYFSAEGVQKIFDLWDENLLDDEMIALLEKNGKQGTSIFEDSIEIHKDGALWTADLLDENSALNGYESAVYAPVLAMGSSSMFDDSDEATRLIEDYNLTLGHLYETEHADLIKDWAASFGYTYRAQAYTLDGLDIAGAAATLDIPEGDNSTAGDGIRNLKAATNLTGQKLLSMETYTGGTIFSTWDEVAKVVNSDLSDGVNRSIFHGSAFARAFNGYESSWPGWNFFKVLRNGGFSTYDSRQIWWEDADTFSGYVARSQGVMQAGQAKSDLAVLIGSDAGYSIQSGNSLQEMMNAGYSYNILSQALLEEPAAIVEDGVLDPDGAEYKAVVIEDASKLSTSTVEKLVGYAGAGLPIVVLDTAPTRVYGTDKPDNNDADMLAAWTELTAMPNVTTVADQSAALAALDATGVTPNASYDAAFLEASSRVEGGTTFYYLFNAGTSIPSAASAGDTELKLVSAEGLSVGAQLLLGTGSTQEVVTVTSIAAPSGGGGGFPWEVNPWTVGIDGALTHDHASGDVLSGLAGQDVTLSGSGTPYVLDAWTGEFEPLAEYTRDGDTVTFTPEIGVEDAEFVVLVDDNGKQPHATEVSGGDLVVSSNKLVHHAFEPGEYEVTLADGSVKDVSVSSVPDDVSLADGWDLSLESWGPDAEANAVDPTESARTTVEFSDVALGDWSDLPATGEQLSELGVDSIDEVSGIGTYSTSFSLGKDWRDAGAVLHLEHGADMVTNVVVNGKVFDDVDQLSDTIDLAKALKVGENRIEITIDTTLERRYKTENGGAGSAATGLTGVSLDAYTITTLK</sequence>
<keyword evidence="4" id="KW-1185">Reference proteome</keyword>
<organism evidence="3 4">
    <name type="scientific">Microbacterium thalassium</name>
    <dbReference type="NCBI Taxonomy" id="362649"/>
    <lineage>
        <taxon>Bacteria</taxon>
        <taxon>Bacillati</taxon>
        <taxon>Actinomycetota</taxon>
        <taxon>Actinomycetes</taxon>
        <taxon>Micrococcales</taxon>
        <taxon>Microbacteriaceae</taxon>
        <taxon>Microbacterium</taxon>
    </lineage>
</organism>
<dbReference type="PANTHER" id="PTHR36848">
    <property type="entry name" value="DNA-BINDING PROTEIN (PUTATIVE SECRETED PROTEIN)-RELATED"/>
    <property type="match status" value="1"/>
</dbReference>
<keyword evidence="2" id="KW-0732">Signal</keyword>
<reference evidence="3 4" key="1">
    <citation type="submission" date="2020-08" db="EMBL/GenBank/DDBJ databases">
        <title>Sequencing the genomes of 1000 actinobacteria strains.</title>
        <authorList>
            <person name="Klenk H.-P."/>
        </authorList>
    </citation>
    <scope>NUCLEOTIDE SEQUENCE [LARGE SCALE GENOMIC DNA]</scope>
    <source>
        <strain evidence="3 4">DSM 12511</strain>
    </source>
</reference>